<dbReference type="EMBL" id="AAXU02000001">
    <property type="protein sequence ID" value="EAZ79795.1"/>
    <property type="molecule type" value="Genomic_DNA"/>
</dbReference>
<dbReference type="CDD" id="cd00761">
    <property type="entry name" value="Glyco_tranf_GTA_type"/>
    <property type="match status" value="1"/>
</dbReference>
<dbReference type="SUPFAM" id="SSF53448">
    <property type="entry name" value="Nucleotide-diphospho-sugar transferases"/>
    <property type="match status" value="1"/>
</dbReference>
<dbReference type="GO" id="GO:0016740">
    <property type="term" value="F:transferase activity"/>
    <property type="evidence" value="ECO:0007669"/>
    <property type="project" value="UniProtKB-KW"/>
</dbReference>
<feature type="domain" description="Glycosyltransferase 2-like" evidence="1">
    <location>
        <begin position="37"/>
        <end position="114"/>
    </location>
</feature>
<proteinExistence type="predicted"/>
<accession>A3I1X9</accession>
<organism evidence="2 3">
    <name type="scientific">Algoriphagus machipongonensis</name>
    <dbReference type="NCBI Taxonomy" id="388413"/>
    <lineage>
        <taxon>Bacteria</taxon>
        <taxon>Pseudomonadati</taxon>
        <taxon>Bacteroidota</taxon>
        <taxon>Cytophagia</taxon>
        <taxon>Cytophagales</taxon>
        <taxon>Cyclobacteriaceae</taxon>
        <taxon>Algoriphagus</taxon>
    </lineage>
</organism>
<dbReference type="AlphaFoldDB" id="A3I1X9"/>
<dbReference type="HOGENOM" id="CLU_025996_19_8_10"/>
<dbReference type="STRING" id="388413.ALPR1_09223"/>
<name>A3I1X9_9BACT</name>
<evidence type="ECO:0000259" key="1">
    <source>
        <dbReference type="Pfam" id="PF00535"/>
    </source>
</evidence>
<dbReference type="EMBL" id="CM001023">
    <property type="protein sequence ID" value="EAZ79795.1"/>
    <property type="molecule type" value="Genomic_DNA"/>
</dbReference>
<dbReference type="InterPro" id="IPR029044">
    <property type="entry name" value="Nucleotide-diphossugar_trans"/>
</dbReference>
<gene>
    <name evidence="2" type="ORF">ALPR1_09223</name>
</gene>
<protein>
    <submittedName>
        <fullName evidence="2">Group 2 family glycosyl transferase</fullName>
    </submittedName>
</protein>
<dbReference type="InterPro" id="IPR001173">
    <property type="entry name" value="Glyco_trans_2-like"/>
</dbReference>
<comment type="caution">
    <text evidence="2">The sequence shown here is derived from an EMBL/GenBank/DDBJ whole genome shotgun (WGS) entry which is preliminary data.</text>
</comment>
<dbReference type="eggNOG" id="COG1216">
    <property type="taxonomic scope" value="Bacteria"/>
</dbReference>
<dbReference type="Pfam" id="PF00535">
    <property type="entry name" value="Glycos_transf_2"/>
    <property type="match status" value="1"/>
</dbReference>
<dbReference type="Proteomes" id="UP000003919">
    <property type="component" value="Chromosome"/>
</dbReference>
<keyword evidence="2" id="KW-0808">Transferase</keyword>
<dbReference type="Gene3D" id="3.90.550.10">
    <property type="entry name" value="Spore Coat Polysaccharide Biosynthesis Protein SpsA, Chain A"/>
    <property type="match status" value="1"/>
</dbReference>
<sequence length="251" mass="28451">MDIQVLISTMNPNPDPFKDLGIPTLVISQNSTQTEVREDKFTFLSFDERGLSKSRNKAIENSTAEIGLIADDDIGYCEGFEEKILNAFDQFPDADILTFKIITPDGRPYKNYNSENFRHTRSSIFRVSSVEIVIRLDRVKEKGISFDENFGLGANFKSGEETIFLNDAMNAGLKIYYVPEYLVIHPLESSGKILDYQYFRSKGALIHRMYKNTIHLGLGVVFLLKQLAKPNKTISLSACLKAIFQGYYSSK</sequence>
<evidence type="ECO:0000313" key="3">
    <source>
        <dbReference type="Proteomes" id="UP000003919"/>
    </source>
</evidence>
<reference evidence="2 3" key="1">
    <citation type="journal article" date="2011" name="J. Bacteriol.">
        <title>Complete genome sequence of Algoriphagus sp. PR1, bacterial prey of a colony-forming choanoflagellate.</title>
        <authorList>
            <person name="Alegado R.A."/>
            <person name="Ferriera S."/>
            <person name="Nusbaum C."/>
            <person name="Young S.K."/>
            <person name="Zeng Q."/>
            <person name="Imamovic A."/>
            <person name="Fairclough S.R."/>
            <person name="King N."/>
        </authorList>
    </citation>
    <scope>NUCLEOTIDE SEQUENCE [LARGE SCALE GENOMIC DNA]</scope>
    <source>
        <strain evidence="2 3">PR1</strain>
    </source>
</reference>
<keyword evidence="3" id="KW-1185">Reference proteome</keyword>
<evidence type="ECO:0000313" key="2">
    <source>
        <dbReference type="EMBL" id="EAZ79795.1"/>
    </source>
</evidence>